<dbReference type="InterPro" id="IPR036390">
    <property type="entry name" value="WH_DNA-bd_sf"/>
</dbReference>
<dbReference type="Pfam" id="PF03466">
    <property type="entry name" value="LysR_substrate"/>
    <property type="match status" value="1"/>
</dbReference>
<proteinExistence type="inferred from homology"/>
<dbReference type="Pfam" id="PF00126">
    <property type="entry name" value="HTH_1"/>
    <property type="match status" value="1"/>
</dbReference>
<comment type="caution">
    <text evidence="6">The sequence shown here is derived from an EMBL/GenBank/DDBJ whole genome shotgun (WGS) entry which is preliminary data.</text>
</comment>
<evidence type="ECO:0000256" key="3">
    <source>
        <dbReference type="ARBA" id="ARBA00023125"/>
    </source>
</evidence>
<dbReference type="GO" id="GO:0043565">
    <property type="term" value="F:sequence-specific DNA binding"/>
    <property type="evidence" value="ECO:0007669"/>
    <property type="project" value="TreeGrafter"/>
</dbReference>
<dbReference type="RefSeq" id="WP_095540796.1">
    <property type="nucleotide sequence ID" value="NZ_NSJB01000017.1"/>
</dbReference>
<dbReference type="PROSITE" id="PS50931">
    <property type="entry name" value="HTH_LYSR"/>
    <property type="match status" value="1"/>
</dbReference>
<dbReference type="Proteomes" id="UP000218054">
    <property type="component" value="Unassembled WGS sequence"/>
</dbReference>
<dbReference type="FunFam" id="1.10.10.10:FF:000001">
    <property type="entry name" value="LysR family transcriptional regulator"/>
    <property type="match status" value="1"/>
</dbReference>
<evidence type="ECO:0000259" key="5">
    <source>
        <dbReference type="PROSITE" id="PS50931"/>
    </source>
</evidence>
<evidence type="ECO:0000256" key="2">
    <source>
        <dbReference type="ARBA" id="ARBA00023015"/>
    </source>
</evidence>
<dbReference type="GO" id="GO:0003700">
    <property type="term" value="F:DNA-binding transcription factor activity"/>
    <property type="evidence" value="ECO:0007669"/>
    <property type="project" value="InterPro"/>
</dbReference>
<keyword evidence="4" id="KW-0804">Transcription</keyword>
<accession>A0A2A2A8J8</accession>
<dbReference type="CDD" id="cd08422">
    <property type="entry name" value="PBP2_CrgA_like"/>
    <property type="match status" value="1"/>
</dbReference>
<keyword evidence="7" id="KW-1185">Reference proteome</keyword>
<sequence>MNRLSDIALFLQVLDSGSISAAARHMDISPAVASQRLQRLESELGLRLLHRTTRRLHPTPEGLALAEEGRPLVAELEALASRLQQHSQRISGALRLTAPPSFGSHYLNPLLPGFLAAHPQLHICLHLDDRPIELAGDGFDLAIRIGTLGDSSLIARRLADNRRALVAAPGYLKTRGAPQRIADLAEHDCLLHHSQPRPHHYWHIINPEGEEESVRVHGRLASNYGDALRQAAIAGQGIAIHSLWHVHQDLRAGRLERVLPDCRLPDSGIYAVMPTRSHTPPRVRAFVDYLAGALAGIDWHPP</sequence>
<dbReference type="PANTHER" id="PTHR30537">
    <property type="entry name" value="HTH-TYPE TRANSCRIPTIONAL REGULATOR"/>
    <property type="match status" value="1"/>
</dbReference>
<protein>
    <submittedName>
        <fullName evidence="6">LysR family transcriptional regulator</fullName>
    </submittedName>
</protein>
<dbReference type="EMBL" id="NSJB01000017">
    <property type="protein sequence ID" value="PAT33909.1"/>
    <property type="molecule type" value="Genomic_DNA"/>
</dbReference>
<evidence type="ECO:0000313" key="6">
    <source>
        <dbReference type="EMBL" id="PAT33909.1"/>
    </source>
</evidence>
<dbReference type="AlphaFoldDB" id="A0A2A2A8J8"/>
<dbReference type="SUPFAM" id="SSF46785">
    <property type="entry name" value="Winged helix' DNA-binding domain"/>
    <property type="match status" value="1"/>
</dbReference>
<dbReference type="Gene3D" id="1.10.10.10">
    <property type="entry name" value="Winged helix-like DNA-binding domain superfamily/Winged helix DNA-binding domain"/>
    <property type="match status" value="1"/>
</dbReference>
<dbReference type="InterPro" id="IPR058163">
    <property type="entry name" value="LysR-type_TF_proteobact-type"/>
</dbReference>
<dbReference type="Gene3D" id="3.40.190.290">
    <property type="match status" value="1"/>
</dbReference>
<evidence type="ECO:0000313" key="7">
    <source>
        <dbReference type="Proteomes" id="UP000218054"/>
    </source>
</evidence>
<name>A0A2A2A8J8_9BURK</name>
<dbReference type="FunFam" id="3.40.190.290:FF:000001">
    <property type="entry name" value="Transcriptional regulator, LysR family"/>
    <property type="match status" value="1"/>
</dbReference>
<organism evidence="6 7">
    <name type="scientific">Vandammella animalimorsus</name>
    <dbReference type="NCBI Taxonomy" id="2029117"/>
    <lineage>
        <taxon>Bacteria</taxon>
        <taxon>Pseudomonadati</taxon>
        <taxon>Pseudomonadota</taxon>
        <taxon>Betaproteobacteria</taxon>
        <taxon>Burkholderiales</taxon>
        <taxon>Comamonadaceae</taxon>
        <taxon>Vandammella</taxon>
    </lineage>
</organism>
<keyword evidence="2" id="KW-0805">Transcription regulation</keyword>
<reference evidence="6 7" key="1">
    <citation type="submission" date="2017-08" db="EMBL/GenBank/DDBJ databases">
        <title>WGS of Clinical strains of the CDC Group NO-1 linked to zoonotic infections in humans.</title>
        <authorList>
            <person name="Bernier A.-M."/>
            <person name="Bernard K."/>
        </authorList>
    </citation>
    <scope>NUCLEOTIDE SEQUENCE [LARGE SCALE GENOMIC DNA]</scope>
    <source>
        <strain evidence="6 7">NML00-0135</strain>
    </source>
</reference>
<dbReference type="GO" id="GO:0006351">
    <property type="term" value="P:DNA-templated transcription"/>
    <property type="evidence" value="ECO:0007669"/>
    <property type="project" value="TreeGrafter"/>
</dbReference>
<feature type="domain" description="HTH lysR-type" evidence="5">
    <location>
        <begin position="1"/>
        <end position="59"/>
    </location>
</feature>
<gene>
    <name evidence="6" type="ORF">CK625_13195</name>
</gene>
<keyword evidence="3" id="KW-0238">DNA-binding</keyword>
<dbReference type="InterPro" id="IPR036388">
    <property type="entry name" value="WH-like_DNA-bd_sf"/>
</dbReference>
<evidence type="ECO:0000256" key="4">
    <source>
        <dbReference type="ARBA" id="ARBA00023163"/>
    </source>
</evidence>
<dbReference type="PANTHER" id="PTHR30537:SF81">
    <property type="entry name" value="TRANSCRIPTIONAL REGULATOR-RELATED"/>
    <property type="match status" value="1"/>
</dbReference>
<dbReference type="InterPro" id="IPR005119">
    <property type="entry name" value="LysR_subst-bd"/>
</dbReference>
<comment type="similarity">
    <text evidence="1">Belongs to the LysR transcriptional regulatory family.</text>
</comment>
<dbReference type="InterPro" id="IPR000847">
    <property type="entry name" value="LysR_HTH_N"/>
</dbReference>
<dbReference type="SUPFAM" id="SSF53850">
    <property type="entry name" value="Periplasmic binding protein-like II"/>
    <property type="match status" value="1"/>
</dbReference>
<evidence type="ECO:0000256" key="1">
    <source>
        <dbReference type="ARBA" id="ARBA00009437"/>
    </source>
</evidence>